<evidence type="ECO:0000313" key="1">
    <source>
        <dbReference type="EMBL" id="KAF9646957.1"/>
    </source>
</evidence>
<reference evidence="1" key="2">
    <citation type="journal article" date="2020" name="Nat. Commun.">
        <title>Large-scale genome sequencing of mycorrhizal fungi provides insights into the early evolution of symbiotic traits.</title>
        <authorList>
            <person name="Miyauchi S."/>
            <person name="Kiss E."/>
            <person name="Kuo A."/>
            <person name="Drula E."/>
            <person name="Kohler A."/>
            <person name="Sanchez-Garcia M."/>
            <person name="Morin E."/>
            <person name="Andreopoulos B."/>
            <person name="Barry K.W."/>
            <person name="Bonito G."/>
            <person name="Buee M."/>
            <person name="Carver A."/>
            <person name="Chen C."/>
            <person name="Cichocki N."/>
            <person name="Clum A."/>
            <person name="Culley D."/>
            <person name="Crous P.W."/>
            <person name="Fauchery L."/>
            <person name="Girlanda M."/>
            <person name="Hayes R.D."/>
            <person name="Keri Z."/>
            <person name="LaButti K."/>
            <person name="Lipzen A."/>
            <person name="Lombard V."/>
            <person name="Magnuson J."/>
            <person name="Maillard F."/>
            <person name="Murat C."/>
            <person name="Nolan M."/>
            <person name="Ohm R.A."/>
            <person name="Pangilinan J."/>
            <person name="Pereira M.F."/>
            <person name="Perotto S."/>
            <person name="Peter M."/>
            <person name="Pfister S."/>
            <person name="Riley R."/>
            <person name="Sitrit Y."/>
            <person name="Stielow J.B."/>
            <person name="Szollosi G."/>
            <person name="Zifcakova L."/>
            <person name="Stursova M."/>
            <person name="Spatafora J.W."/>
            <person name="Tedersoo L."/>
            <person name="Vaario L.M."/>
            <person name="Yamada A."/>
            <person name="Yan M."/>
            <person name="Wang P."/>
            <person name="Xu J."/>
            <person name="Bruns T."/>
            <person name="Baldrian P."/>
            <person name="Vilgalys R."/>
            <person name="Dunand C."/>
            <person name="Henrissat B."/>
            <person name="Grigoriev I.V."/>
            <person name="Hibbett D."/>
            <person name="Nagy L.G."/>
            <person name="Martin F.M."/>
        </authorList>
    </citation>
    <scope>NUCLEOTIDE SEQUENCE</scope>
    <source>
        <strain evidence="1">P2</strain>
    </source>
</reference>
<proteinExistence type="predicted"/>
<sequence length="878" mass="100482">MGIKELDEGWSFTEIGGGEGTKKGEWLSIGRVPTTVHVELLKAGRIPDPFVGLHEWDVQWVGEKEWAFKTKFTASADDWKAHNADLVFDGLDTFATVTLNGVKILETDNQFIAHRVPVKHHLKRGANSLKIVFSSAFQKGRDLQKQHGKFDLWNGDSSRLHVRKAGYNYGWDWGPVLMTVGPWLPICFHTYEIRIAEVWANAIVSEKLEPRMELSFDLAGNEFTGTVQVSVRGPNNVSIKEIKNVKVAGGKGSTTCAFGDDEVELWYPVGYGKQPLYEIEVSAIDDRGWELDSVIKTIAFRRVRIVEKPLVDQEGLSWYFEINNIPVFVGGSNWIPADNFLTRVTYDKYLEWLQLVVAGNQNMVRIWGGGIYEPDIFYDICDELGILVWQDFMFACGQYPAYDSFIDSVRLEAEQNVRRLRHHPSLVIWAGNNEDYAFAESLNLELDYSDEKSDFRNTNFPSRYIYERVFPVVVSENSNIHYHRGSPYSGHGKPTTDQTYGDIHQWNVWHGSQEPWHNWDKLAGRFVSEFGMQGYPDIRTIDFWTGDNKSERFPQSRTSANHNKATGSERRLELYLVENFRHSFDIESYVYYTQVMQAECLATAYRLWRRNWKGPGREYTSGALVWQMNDCWPATSWSIVDYFLRPKPAYFTIARELRPFTVGITRTTKKTFRDDRSAAFFVIEHTLEIWGTNSTLEDKEVYLDVVAFDLESESSRCRLRKQRVVLKSNSATELFKGPFPGQRTRTKESEVPNPIVVSARLLDVESDEVLGRCSNWPEPFKYITFPTPQQVSLELDVLSLSSTMGGETGGDGGGDCDYDAIRVGVRRPIKGLVFYVEGEDVKWSDQALDVVPDDDQVVRVWNLKGRKVKTRYLGDGNA</sequence>
<protein>
    <submittedName>
        <fullName evidence="1">Glycoside hydrolase family 2 protein</fullName>
    </submittedName>
</protein>
<accession>A0ACB6ZBR8</accession>
<organism evidence="1 2">
    <name type="scientific">Thelephora ganbajun</name>
    <name type="common">Ganba fungus</name>
    <dbReference type="NCBI Taxonomy" id="370292"/>
    <lineage>
        <taxon>Eukaryota</taxon>
        <taxon>Fungi</taxon>
        <taxon>Dikarya</taxon>
        <taxon>Basidiomycota</taxon>
        <taxon>Agaricomycotina</taxon>
        <taxon>Agaricomycetes</taxon>
        <taxon>Thelephorales</taxon>
        <taxon>Thelephoraceae</taxon>
        <taxon>Thelephora</taxon>
    </lineage>
</organism>
<gene>
    <name evidence="1" type="ORF">BDM02DRAFT_3170802</name>
</gene>
<evidence type="ECO:0000313" key="2">
    <source>
        <dbReference type="Proteomes" id="UP000886501"/>
    </source>
</evidence>
<reference evidence="1" key="1">
    <citation type="submission" date="2019-10" db="EMBL/GenBank/DDBJ databases">
        <authorList>
            <consortium name="DOE Joint Genome Institute"/>
            <person name="Kuo A."/>
            <person name="Miyauchi S."/>
            <person name="Kiss E."/>
            <person name="Drula E."/>
            <person name="Kohler A."/>
            <person name="Sanchez-Garcia M."/>
            <person name="Andreopoulos B."/>
            <person name="Barry K.W."/>
            <person name="Bonito G."/>
            <person name="Buee M."/>
            <person name="Carver A."/>
            <person name="Chen C."/>
            <person name="Cichocki N."/>
            <person name="Clum A."/>
            <person name="Culley D."/>
            <person name="Crous P.W."/>
            <person name="Fauchery L."/>
            <person name="Girlanda M."/>
            <person name="Hayes R."/>
            <person name="Keri Z."/>
            <person name="Labutti K."/>
            <person name="Lipzen A."/>
            <person name="Lombard V."/>
            <person name="Magnuson J."/>
            <person name="Maillard F."/>
            <person name="Morin E."/>
            <person name="Murat C."/>
            <person name="Nolan M."/>
            <person name="Ohm R."/>
            <person name="Pangilinan J."/>
            <person name="Pereira M."/>
            <person name="Perotto S."/>
            <person name="Peter M."/>
            <person name="Riley R."/>
            <person name="Sitrit Y."/>
            <person name="Stielow B."/>
            <person name="Szollosi G."/>
            <person name="Zifcakova L."/>
            <person name="Stursova M."/>
            <person name="Spatafora J.W."/>
            <person name="Tedersoo L."/>
            <person name="Vaario L.-M."/>
            <person name="Yamada A."/>
            <person name="Yan M."/>
            <person name="Wang P."/>
            <person name="Xu J."/>
            <person name="Bruns T."/>
            <person name="Baldrian P."/>
            <person name="Vilgalys R."/>
            <person name="Henrissat B."/>
            <person name="Grigoriev I.V."/>
            <person name="Hibbett D."/>
            <person name="Nagy L.G."/>
            <person name="Martin F.M."/>
        </authorList>
    </citation>
    <scope>NUCLEOTIDE SEQUENCE</scope>
    <source>
        <strain evidence="1">P2</strain>
    </source>
</reference>
<dbReference type="EMBL" id="MU118044">
    <property type="protein sequence ID" value="KAF9646957.1"/>
    <property type="molecule type" value="Genomic_DNA"/>
</dbReference>
<comment type="caution">
    <text evidence="1">The sequence shown here is derived from an EMBL/GenBank/DDBJ whole genome shotgun (WGS) entry which is preliminary data.</text>
</comment>
<dbReference type="Proteomes" id="UP000886501">
    <property type="component" value="Unassembled WGS sequence"/>
</dbReference>
<name>A0ACB6ZBR8_THEGA</name>
<keyword evidence="2" id="KW-1185">Reference proteome</keyword>
<keyword evidence="1" id="KW-0378">Hydrolase</keyword>